<evidence type="ECO:0000313" key="3">
    <source>
        <dbReference type="Proteomes" id="UP000298218"/>
    </source>
</evidence>
<dbReference type="RefSeq" id="WP_134173371.1">
    <property type="nucleotide sequence ID" value="NZ_SODI01000001.1"/>
</dbReference>
<dbReference type="SUPFAM" id="SSF56300">
    <property type="entry name" value="Metallo-dependent phosphatases"/>
    <property type="match status" value="1"/>
</dbReference>
<proteinExistence type="predicted"/>
<dbReference type="EMBL" id="SOHQ01000032">
    <property type="protein sequence ID" value="TFD77013.1"/>
    <property type="molecule type" value="Genomic_DNA"/>
</dbReference>
<dbReference type="InterPro" id="IPR051158">
    <property type="entry name" value="Metallophosphoesterase_sf"/>
</dbReference>
<dbReference type="Gene3D" id="3.60.21.10">
    <property type="match status" value="1"/>
</dbReference>
<sequence>MTRVSSADILDLLKLQDAVHVARATPSRTGGGGRVVAAASVLVAATGLAAFAWGALVERRRFTLREATVPVLAPGAAPIRVLHISDLHMAPWQRDKQEWIRTLAVLKPDLVVNTGDNLGHADGIDGVAFALAPFKGVPGVFVNGSNDYIGPQPKNPFRYFSGPSKRRDNGGPSDGLDTDKLRGVFADLGWTDINNAAEARDLNGTHVEFFGVDDPHIGRDRLDLITRAIDDMRANDPLADEHWPDPETAAEPRPTVTIGVAHAPYQRVLNSLVNHGAQLILAGHTHGGQVCVPGFGALVTNCDIPRRQVKGLSLWNLGLRTAFLNVSAGLGTSIYAPVRFACRPEATLLTLTAA</sequence>
<dbReference type="PANTHER" id="PTHR31302">
    <property type="entry name" value="TRANSMEMBRANE PROTEIN WITH METALLOPHOSPHOESTERASE DOMAIN-RELATED"/>
    <property type="match status" value="1"/>
</dbReference>
<comment type="caution">
    <text evidence="2">The sequence shown here is derived from an EMBL/GenBank/DDBJ whole genome shotgun (WGS) entry which is preliminary data.</text>
</comment>
<keyword evidence="3" id="KW-1185">Reference proteome</keyword>
<name>A0A4Y8KLN7_9MICO</name>
<dbReference type="InterPro" id="IPR029052">
    <property type="entry name" value="Metallo-depent_PP-like"/>
</dbReference>
<gene>
    <name evidence="2" type="ORF">E3T53_12110</name>
</gene>
<evidence type="ECO:0000259" key="1">
    <source>
        <dbReference type="Pfam" id="PF00149"/>
    </source>
</evidence>
<dbReference type="AlphaFoldDB" id="A0A4Y8KLN7"/>
<dbReference type="GO" id="GO:0009245">
    <property type="term" value="P:lipid A biosynthetic process"/>
    <property type="evidence" value="ECO:0007669"/>
    <property type="project" value="TreeGrafter"/>
</dbReference>
<dbReference type="Proteomes" id="UP000298218">
    <property type="component" value="Unassembled WGS sequence"/>
</dbReference>
<evidence type="ECO:0000313" key="2">
    <source>
        <dbReference type="EMBL" id="TFD77013.1"/>
    </source>
</evidence>
<feature type="domain" description="Calcineurin-like phosphoesterase" evidence="1">
    <location>
        <begin position="79"/>
        <end position="287"/>
    </location>
</feature>
<dbReference type="GO" id="GO:0016020">
    <property type="term" value="C:membrane"/>
    <property type="evidence" value="ECO:0007669"/>
    <property type="project" value="GOC"/>
</dbReference>
<dbReference type="OrthoDB" id="9780884at2"/>
<protein>
    <submittedName>
        <fullName evidence="2">Metallophosphoesterase</fullName>
    </submittedName>
</protein>
<dbReference type="PANTHER" id="PTHR31302:SF20">
    <property type="entry name" value="CONSERVED PROTEIN"/>
    <property type="match status" value="1"/>
</dbReference>
<accession>A0A4Y8KLN7</accession>
<dbReference type="Pfam" id="PF00149">
    <property type="entry name" value="Metallophos"/>
    <property type="match status" value="1"/>
</dbReference>
<organism evidence="2 3">
    <name type="scientific">Cryobacterium psychrophilum</name>
    <dbReference type="NCBI Taxonomy" id="41988"/>
    <lineage>
        <taxon>Bacteria</taxon>
        <taxon>Bacillati</taxon>
        <taxon>Actinomycetota</taxon>
        <taxon>Actinomycetes</taxon>
        <taxon>Micrococcales</taxon>
        <taxon>Microbacteriaceae</taxon>
        <taxon>Cryobacterium</taxon>
    </lineage>
</organism>
<dbReference type="InterPro" id="IPR004843">
    <property type="entry name" value="Calcineurin-like_PHP"/>
</dbReference>
<reference evidence="2 3" key="1">
    <citation type="submission" date="2019-03" db="EMBL/GenBank/DDBJ databases">
        <title>Genomics of glacier-inhabiting Cryobacterium strains.</title>
        <authorList>
            <person name="Liu Q."/>
            <person name="Xin Y.-H."/>
        </authorList>
    </citation>
    <scope>NUCLEOTIDE SEQUENCE [LARGE SCALE GENOMIC DNA]</scope>
    <source>
        <strain evidence="2 3">CGMCC 1.4292</strain>
    </source>
</reference>
<dbReference type="GO" id="GO:0008758">
    <property type="term" value="F:UDP-2,3-diacylglucosamine hydrolase activity"/>
    <property type="evidence" value="ECO:0007669"/>
    <property type="project" value="TreeGrafter"/>
</dbReference>